<dbReference type="NCBIfam" id="TIGR01214">
    <property type="entry name" value="rmlD"/>
    <property type="match status" value="1"/>
</dbReference>
<keyword evidence="2" id="KW-0521">NADP</keyword>
<dbReference type="RefSeq" id="WP_240254001.1">
    <property type="nucleotide sequence ID" value="NZ_JAKTTI010000007.1"/>
</dbReference>
<dbReference type="PANTHER" id="PTHR10491">
    <property type="entry name" value="DTDP-4-DEHYDRORHAMNOSE REDUCTASE"/>
    <property type="match status" value="1"/>
</dbReference>
<dbReference type="InterPro" id="IPR036291">
    <property type="entry name" value="NAD(P)-bd_dom_sf"/>
</dbReference>
<dbReference type="Gene3D" id="3.40.50.720">
    <property type="entry name" value="NAD(P)-binding Rossmann-like Domain"/>
    <property type="match status" value="1"/>
</dbReference>
<dbReference type="FunFam" id="3.40.50.720:FF:000159">
    <property type="entry name" value="dTDP-4-dehydrorhamnose reductase"/>
    <property type="match status" value="1"/>
</dbReference>
<dbReference type="Proteomes" id="UP001431131">
    <property type="component" value="Unassembled WGS sequence"/>
</dbReference>
<protein>
    <recommendedName>
        <fullName evidence="2">dTDP-4-dehydrorhamnose reductase</fullName>
        <ecNumber evidence="2">1.1.1.133</ecNumber>
    </recommendedName>
</protein>
<evidence type="ECO:0000313" key="4">
    <source>
        <dbReference type="EMBL" id="MCH1625061.1"/>
    </source>
</evidence>
<dbReference type="Gene3D" id="3.90.25.10">
    <property type="entry name" value="UDP-galactose 4-epimerase, domain 1"/>
    <property type="match status" value="1"/>
</dbReference>
<keyword evidence="2 4" id="KW-0560">Oxidoreductase</keyword>
<dbReference type="CDD" id="cd05254">
    <property type="entry name" value="dTDP_HR_like_SDR_e"/>
    <property type="match status" value="1"/>
</dbReference>
<evidence type="ECO:0000259" key="3">
    <source>
        <dbReference type="Pfam" id="PF04321"/>
    </source>
</evidence>
<sequence>MSKEKVLITGGTGQLGIDISEVLKGQQYDVYAFSREELDISNNSQVIEKLNKIKPDIVIHSAAYTKVDLAEENQDDAYLINAIGTRNVAVAADKIKAKLVYISTDYVFDGEKQGKYNEFDIPNPKNVYGRTKLAGENIVRDFHSEYFIVRTSWLYGENGSNFVKTMLLLAEKGVQIKVVNDQLGSPTYTIDVADKISELIKTQLYGIYHVTNSGSCTWYEFANKIFEYAQKKVNVEPVSSMEYTQIAKRPQNSVLDHMGLRLNNFPTMRNWENALIEFLLTKR</sequence>
<evidence type="ECO:0000256" key="1">
    <source>
        <dbReference type="ARBA" id="ARBA00010944"/>
    </source>
</evidence>
<accession>A0AAW5E6N1</accession>
<organism evidence="4 5">
    <name type="scientific">Fredinandcohnia quinoae</name>
    <dbReference type="NCBI Taxonomy" id="2918902"/>
    <lineage>
        <taxon>Bacteria</taxon>
        <taxon>Bacillati</taxon>
        <taxon>Bacillota</taxon>
        <taxon>Bacilli</taxon>
        <taxon>Bacillales</taxon>
        <taxon>Bacillaceae</taxon>
        <taxon>Fredinandcohnia</taxon>
    </lineage>
</organism>
<dbReference type="AlphaFoldDB" id="A0AAW5E6N1"/>
<gene>
    <name evidence="4" type="primary">rfbD</name>
    <name evidence="4" type="ORF">MJG50_06955</name>
</gene>
<dbReference type="GO" id="GO:0005829">
    <property type="term" value="C:cytosol"/>
    <property type="evidence" value="ECO:0007669"/>
    <property type="project" value="TreeGrafter"/>
</dbReference>
<feature type="domain" description="RmlD-like substrate binding" evidence="3">
    <location>
        <begin position="5"/>
        <end position="279"/>
    </location>
</feature>
<evidence type="ECO:0000256" key="2">
    <source>
        <dbReference type="RuleBase" id="RU364082"/>
    </source>
</evidence>
<dbReference type="PANTHER" id="PTHR10491:SF4">
    <property type="entry name" value="METHIONINE ADENOSYLTRANSFERASE 2 SUBUNIT BETA"/>
    <property type="match status" value="1"/>
</dbReference>
<evidence type="ECO:0000313" key="5">
    <source>
        <dbReference type="Proteomes" id="UP001431131"/>
    </source>
</evidence>
<reference evidence="4" key="1">
    <citation type="submission" date="2022-02" db="EMBL/GenBank/DDBJ databases">
        <title>Fredinandcohnia quinoae sp. nov. isolated from Chenopodium quinoa seeds.</title>
        <authorList>
            <person name="Saati-Santamaria Z."/>
            <person name="Flores-Felix J.D."/>
            <person name="Igual J.M."/>
            <person name="Velazquez E."/>
            <person name="Garcia-Fraile P."/>
            <person name="Martinez-Molina E."/>
        </authorList>
    </citation>
    <scope>NUCLEOTIDE SEQUENCE</scope>
    <source>
        <strain evidence="4">SECRCQ15</strain>
    </source>
</reference>
<comment type="similarity">
    <text evidence="1 2">Belongs to the dTDP-4-dehydrorhamnose reductase family.</text>
</comment>
<proteinExistence type="inferred from homology"/>
<name>A0AAW5E6N1_9BACI</name>
<dbReference type="SUPFAM" id="SSF51735">
    <property type="entry name" value="NAD(P)-binding Rossmann-fold domains"/>
    <property type="match status" value="1"/>
</dbReference>
<comment type="function">
    <text evidence="2">Catalyzes the reduction of dTDP-6-deoxy-L-lyxo-4-hexulose to yield dTDP-L-rhamnose.</text>
</comment>
<dbReference type="Pfam" id="PF04321">
    <property type="entry name" value="RmlD_sub_bind"/>
    <property type="match status" value="1"/>
</dbReference>
<comment type="caution">
    <text evidence="4">The sequence shown here is derived from an EMBL/GenBank/DDBJ whole genome shotgun (WGS) entry which is preliminary data.</text>
</comment>
<dbReference type="InterPro" id="IPR029903">
    <property type="entry name" value="RmlD-like-bd"/>
</dbReference>
<dbReference type="GO" id="GO:0019305">
    <property type="term" value="P:dTDP-rhamnose biosynthetic process"/>
    <property type="evidence" value="ECO:0007669"/>
    <property type="project" value="TreeGrafter"/>
</dbReference>
<dbReference type="GO" id="GO:0008831">
    <property type="term" value="F:dTDP-4-dehydrorhamnose reductase activity"/>
    <property type="evidence" value="ECO:0007669"/>
    <property type="project" value="UniProtKB-EC"/>
</dbReference>
<keyword evidence="5" id="KW-1185">Reference proteome</keyword>
<comment type="pathway">
    <text evidence="2">Carbohydrate biosynthesis; dTDP-L-rhamnose biosynthesis.</text>
</comment>
<dbReference type="EC" id="1.1.1.133" evidence="2"/>
<dbReference type="EMBL" id="JAKTTI010000007">
    <property type="protein sequence ID" value="MCH1625061.1"/>
    <property type="molecule type" value="Genomic_DNA"/>
</dbReference>
<dbReference type="InterPro" id="IPR005913">
    <property type="entry name" value="dTDP_dehydrorham_reduct"/>
</dbReference>